<feature type="chain" id="PRO_5046357520" evidence="3">
    <location>
        <begin position="28"/>
        <end position="362"/>
    </location>
</feature>
<feature type="compositionally biased region" description="Gly residues" evidence="1">
    <location>
        <begin position="205"/>
        <end position="220"/>
    </location>
</feature>
<sequence>MRRTARALSAALAAGAVLALTGPTAVAAPASGTTRPAAASCDPVGGPAPVALAATSPALPDGTPHPSRVTARTTAGDEAGSAPRGAVPAAGRTVDGPCPSASGTPGKPLTGGHPVTRSGEAPTAPDPVCVDGTPCGPDSPQNAGREDAGAVPGLDGIGDPGAGTGPGTAWDGLGQDGLGQDGLGQDGAGGLDAGEVGPGQATGPDGAGKDGGGTGAGREGVGQDSAGRQNTGKDSAGRDSTGKDSGGRDGTGKDSAGQDGSGRECAGAGGGAGAGSCGHDDDWCAQSREATCSDGSCRESHGSDACTPAGVQHGVDAGRGGTFGDSVPALAAGAALIAAACAGAVYRLFGHRRFRGGEPAAM</sequence>
<dbReference type="RefSeq" id="WP_356196520.1">
    <property type="nucleotide sequence ID" value="NZ_JBEXDP010000080.1"/>
</dbReference>
<reference evidence="4 5" key="1">
    <citation type="submission" date="2024-06" db="EMBL/GenBank/DDBJ databases">
        <title>The Natural Products Discovery Center: Release of the First 8490 Sequenced Strains for Exploring Actinobacteria Biosynthetic Diversity.</title>
        <authorList>
            <person name="Kalkreuter E."/>
            <person name="Kautsar S.A."/>
            <person name="Yang D."/>
            <person name="Bader C.D."/>
            <person name="Teijaro C.N."/>
            <person name="Fluegel L."/>
            <person name="Davis C.M."/>
            <person name="Simpson J.R."/>
            <person name="Lauterbach L."/>
            <person name="Steele A.D."/>
            <person name="Gui C."/>
            <person name="Meng S."/>
            <person name="Li G."/>
            <person name="Viehrig K."/>
            <person name="Ye F."/>
            <person name="Su P."/>
            <person name="Kiefer A.F."/>
            <person name="Nichols A."/>
            <person name="Cepeda A.J."/>
            <person name="Yan W."/>
            <person name="Fan B."/>
            <person name="Jiang Y."/>
            <person name="Adhikari A."/>
            <person name="Zheng C.-J."/>
            <person name="Schuster L."/>
            <person name="Cowan T.M."/>
            <person name="Smanski M.J."/>
            <person name="Chevrette M.G."/>
            <person name="De Carvalho L.P.S."/>
            <person name="Shen B."/>
        </authorList>
    </citation>
    <scope>NUCLEOTIDE SEQUENCE [LARGE SCALE GENOMIC DNA]</scope>
    <source>
        <strain evidence="4 5">NPDC020594</strain>
    </source>
</reference>
<feature type="region of interest" description="Disordered" evidence="1">
    <location>
        <begin position="55"/>
        <end position="272"/>
    </location>
</feature>
<evidence type="ECO:0000256" key="3">
    <source>
        <dbReference type="SAM" id="SignalP"/>
    </source>
</evidence>
<gene>
    <name evidence="4" type="ORF">AB0H04_31780</name>
</gene>
<dbReference type="Proteomes" id="UP001551011">
    <property type="component" value="Unassembled WGS sequence"/>
</dbReference>
<feature type="compositionally biased region" description="Basic and acidic residues" evidence="1">
    <location>
        <begin position="235"/>
        <end position="252"/>
    </location>
</feature>
<organism evidence="4 5">
    <name type="scientific">Streptomyces flaveolus</name>
    <dbReference type="NCBI Taxonomy" id="67297"/>
    <lineage>
        <taxon>Bacteria</taxon>
        <taxon>Bacillati</taxon>
        <taxon>Actinomycetota</taxon>
        <taxon>Actinomycetes</taxon>
        <taxon>Kitasatosporales</taxon>
        <taxon>Streptomycetaceae</taxon>
        <taxon>Streptomyces</taxon>
    </lineage>
</organism>
<feature type="transmembrane region" description="Helical" evidence="2">
    <location>
        <begin position="329"/>
        <end position="349"/>
    </location>
</feature>
<evidence type="ECO:0000313" key="5">
    <source>
        <dbReference type="Proteomes" id="UP001551011"/>
    </source>
</evidence>
<keyword evidence="2" id="KW-1133">Transmembrane helix</keyword>
<protein>
    <submittedName>
        <fullName evidence="4">Uncharacterized protein</fullName>
    </submittedName>
</protein>
<comment type="caution">
    <text evidence="4">The sequence shown here is derived from an EMBL/GenBank/DDBJ whole genome shotgun (WGS) entry which is preliminary data.</text>
</comment>
<dbReference type="EMBL" id="JBFAEG010000026">
    <property type="protein sequence ID" value="MEU5711391.1"/>
    <property type="molecule type" value="Genomic_DNA"/>
</dbReference>
<accession>A0ABV3AHH4</accession>
<evidence type="ECO:0000256" key="1">
    <source>
        <dbReference type="SAM" id="MobiDB-lite"/>
    </source>
</evidence>
<keyword evidence="3" id="KW-0732">Signal</keyword>
<feature type="signal peptide" evidence="3">
    <location>
        <begin position="1"/>
        <end position="27"/>
    </location>
</feature>
<feature type="compositionally biased region" description="Gly residues" evidence="1">
    <location>
        <begin position="174"/>
        <end position="192"/>
    </location>
</feature>
<feature type="compositionally biased region" description="Gly residues" evidence="1">
    <location>
        <begin position="155"/>
        <end position="166"/>
    </location>
</feature>
<keyword evidence="2" id="KW-0812">Transmembrane</keyword>
<proteinExistence type="predicted"/>
<name>A0ABV3AHH4_9ACTN</name>
<evidence type="ECO:0000256" key="2">
    <source>
        <dbReference type="SAM" id="Phobius"/>
    </source>
</evidence>
<keyword evidence="2" id="KW-0472">Membrane</keyword>
<evidence type="ECO:0000313" key="4">
    <source>
        <dbReference type="EMBL" id="MEU5711391.1"/>
    </source>
</evidence>
<keyword evidence="5" id="KW-1185">Reference proteome</keyword>